<dbReference type="RefSeq" id="WP_317728740.1">
    <property type="nucleotide sequence ID" value="NZ_JAWLLC010000033.1"/>
</dbReference>
<gene>
    <name evidence="1" type="ORF">R4F53_18135</name>
</gene>
<dbReference type="EMBL" id="JAWLLD010000021">
    <property type="protein sequence ID" value="MDV7014210.1"/>
    <property type="molecule type" value="Genomic_DNA"/>
</dbReference>
<name>A0AAE4REG3_MYCIT</name>
<dbReference type="Proteomes" id="UP001187143">
    <property type="component" value="Unassembled WGS sequence"/>
</dbReference>
<evidence type="ECO:0000313" key="1">
    <source>
        <dbReference type="EMBL" id="MDV7014210.1"/>
    </source>
</evidence>
<accession>A0AAE4REG3</accession>
<sequence>MAFTLPADLPEDWVDNIGMVEDADYLNKVGGMGNAIKAALLALVTGATQAFVSTAEATIGQTYADLPTTTDSVTVMIGSSGKALVLISAHFVNLGGNGFMSYAMSGANTAPASDGKSAQLESAINGAPGSIFTAVLETGLSAGSTTFKLKYRSGTTNNPTLSQRRIIVIPFP</sequence>
<protein>
    <submittedName>
        <fullName evidence="1">Uncharacterized protein</fullName>
    </submittedName>
</protein>
<evidence type="ECO:0000313" key="2">
    <source>
        <dbReference type="Proteomes" id="UP001187143"/>
    </source>
</evidence>
<comment type="caution">
    <text evidence="1">The sequence shown here is derived from an EMBL/GenBank/DDBJ whole genome shotgun (WGS) entry which is preliminary data.</text>
</comment>
<dbReference type="AlphaFoldDB" id="A0AAE4REG3"/>
<organism evidence="1 2">
    <name type="scientific">Mycobacterium intracellulare</name>
    <dbReference type="NCBI Taxonomy" id="1767"/>
    <lineage>
        <taxon>Bacteria</taxon>
        <taxon>Bacillati</taxon>
        <taxon>Actinomycetota</taxon>
        <taxon>Actinomycetes</taxon>
        <taxon>Mycobacteriales</taxon>
        <taxon>Mycobacteriaceae</taxon>
        <taxon>Mycobacterium</taxon>
        <taxon>Mycobacterium avium complex (MAC)</taxon>
    </lineage>
</organism>
<proteinExistence type="predicted"/>
<reference evidence="1" key="1">
    <citation type="submission" date="2023-10" db="EMBL/GenBank/DDBJ databases">
        <title>Characterization and genome sequence of Mycobacterium intracellulare ABSURDO, a novel pathogenic isolate with three colony morphotypes that vary in growth and acid-fastness.</title>
        <authorList>
            <person name="Jude B.A."/>
            <person name="Robinson R.T."/>
        </authorList>
    </citation>
    <scope>NUCLEOTIDE SEQUENCE</scope>
    <source>
        <strain evidence="1">ABSURDO Component B</strain>
    </source>
</reference>